<dbReference type="Pfam" id="PF12697">
    <property type="entry name" value="Abhydrolase_6"/>
    <property type="match status" value="1"/>
</dbReference>
<dbReference type="InterPro" id="IPR000073">
    <property type="entry name" value="AB_hydrolase_1"/>
</dbReference>
<dbReference type="InterPro" id="IPR029058">
    <property type="entry name" value="AB_hydrolase_fold"/>
</dbReference>
<evidence type="ECO:0000313" key="3">
    <source>
        <dbReference type="Proteomes" id="UP000450000"/>
    </source>
</evidence>
<proteinExistence type="predicted"/>
<comment type="caution">
    <text evidence="2">The sequence shown here is derived from an EMBL/GenBank/DDBJ whole genome shotgun (WGS) entry which is preliminary data.</text>
</comment>
<organism evidence="2 3">
    <name type="scientific">Streptomyces kaniharaensis</name>
    <dbReference type="NCBI Taxonomy" id="212423"/>
    <lineage>
        <taxon>Bacteria</taxon>
        <taxon>Bacillati</taxon>
        <taxon>Actinomycetota</taxon>
        <taxon>Actinomycetes</taxon>
        <taxon>Kitasatosporales</taxon>
        <taxon>Streptomycetaceae</taxon>
        <taxon>Streptomyces</taxon>
    </lineage>
</organism>
<dbReference type="EMBL" id="WBOF01000003">
    <property type="protein sequence ID" value="MQS17114.1"/>
    <property type="molecule type" value="Genomic_DNA"/>
</dbReference>
<feature type="domain" description="AB hydrolase-1" evidence="1">
    <location>
        <begin position="35"/>
        <end position="255"/>
    </location>
</feature>
<dbReference type="OrthoDB" id="3249793at2"/>
<evidence type="ECO:0000313" key="2">
    <source>
        <dbReference type="EMBL" id="MQS17114.1"/>
    </source>
</evidence>
<keyword evidence="2" id="KW-0378">Hydrolase</keyword>
<dbReference type="AlphaFoldDB" id="A0A6N7L4E8"/>
<dbReference type="SUPFAM" id="SSF53474">
    <property type="entry name" value="alpha/beta-Hydrolases"/>
    <property type="match status" value="1"/>
</dbReference>
<reference evidence="2 3" key="1">
    <citation type="submission" date="2019-09" db="EMBL/GenBank/DDBJ databases">
        <title>Genome Sequences of Streptomyces kaniharaensis ATCC 21070.</title>
        <authorList>
            <person name="Zhu W."/>
            <person name="De Crecy-Lagard V."/>
            <person name="Richards N.G."/>
        </authorList>
    </citation>
    <scope>NUCLEOTIDE SEQUENCE [LARGE SCALE GENOMIC DNA]</scope>
    <source>
        <strain evidence="2 3">SF-557</strain>
    </source>
</reference>
<dbReference type="InterPro" id="IPR050471">
    <property type="entry name" value="AB_hydrolase"/>
</dbReference>
<sequence>MSTPKPTNTSRLITLPTGMSIAIQEFGVNADGSAVLYLHGGAGPRTMAGIATALSGHVYGIAPTHPGFDGTPRPDGFDTVADLAEAYLDLLDELDLTGVMVMGSSLGGWIAAEMALRDTRGRIGCLVLLNAVGIRAKGEEQVLDVRTVAPGEIGKLSFANEAFRPDFASFTEDQRAVMAGNQQALATYAGHAFTHDPKLRRRLHRVTVPALVVWGEQDGIAPAGYGRDWADALPGGHFVPVAGAGHFPHIEQLEATLGAVGEFVDAVVKPGQA</sequence>
<dbReference type="GO" id="GO:0046503">
    <property type="term" value="P:glycerolipid catabolic process"/>
    <property type="evidence" value="ECO:0007669"/>
    <property type="project" value="TreeGrafter"/>
</dbReference>
<protein>
    <submittedName>
        <fullName evidence="2">Alpha/beta hydrolase</fullName>
    </submittedName>
</protein>
<name>A0A6N7L4E8_9ACTN</name>
<dbReference type="Proteomes" id="UP000450000">
    <property type="component" value="Unassembled WGS sequence"/>
</dbReference>
<dbReference type="PANTHER" id="PTHR43433:SF5">
    <property type="entry name" value="AB HYDROLASE-1 DOMAIN-CONTAINING PROTEIN"/>
    <property type="match status" value="1"/>
</dbReference>
<gene>
    <name evidence="2" type="ORF">F7Q99_34245</name>
</gene>
<dbReference type="PANTHER" id="PTHR43433">
    <property type="entry name" value="HYDROLASE, ALPHA/BETA FOLD FAMILY PROTEIN"/>
    <property type="match status" value="1"/>
</dbReference>
<keyword evidence="3" id="KW-1185">Reference proteome</keyword>
<accession>A0A6N7L4E8</accession>
<dbReference type="RefSeq" id="WP_153469103.1">
    <property type="nucleotide sequence ID" value="NZ_WBOF01000003.1"/>
</dbReference>
<dbReference type="GO" id="GO:0004806">
    <property type="term" value="F:triacylglycerol lipase activity"/>
    <property type="evidence" value="ECO:0007669"/>
    <property type="project" value="TreeGrafter"/>
</dbReference>
<evidence type="ECO:0000259" key="1">
    <source>
        <dbReference type="Pfam" id="PF12697"/>
    </source>
</evidence>
<dbReference type="Gene3D" id="3.40.50.1820">
    <property type="entry name" value="alpha/beta hydrolase"/>
    <property type="match status" value="1"/>
</dbReference>